<feature type="compositionally biased region" description="Basic residues" evidence="1">
    <location>
        <begin position="1"/>
        <end position="13"/>
    </location>
</feature>
<dbReference type="SUPFAM" id="SSF56808">
    <property type="entry name" value="Ribosomal protein L1"/>
    <property type="match status" value="1"/>
</dbReference>
<keyword evidence="2" id="KW-0687">Ribonucleoprotein</keyword>
<feature type="region of interest" description="Disordered" evidence="1">
    <location>
        <begin position="1"/>
        <end position="36"/>
    </location>
</feature>
<dbReference type="EMBL" id="JBBJBU010000001">
    <property type="protein sequence ID" value="KAK7208029.1"/>
    <property type="molecule type" value="Genomic_DNA"/>
</dbReference>
<evidence type="ECO:0000256" key="1">
    <source>
        <dbReference type="SAM" id="MobiDB-lite"/>
    </source>
</evidence>
<sequence length="348" mass="38165">MSSKKVKTGKKSTSKAVAAAKPAPVEEETVSGISGATDYSLEQTKKALMALLKHMEKVAAEGEVAADEGDDALSGKKRKLNLLSDDPSDPAQSDKKAIYLVVSTKKFLSDRLVMKPKRITVPHPIYNSDTTSICLLTKDPQRLYKDIFLPSDIGDDDPVISGSLARIIGVSKLRSKFKTFEARRQLRDGYDLFLADDRIVAMLPPLLGKTFIGVKKMPIPIRFLGPTGKKNEETQKAVKQQLSKKKRAEISPEEEIEQEKKNISVKRVKAEFERTLKSAIVVLPAGALTTVKIGFSTFTAEQLAENVDAVVEELAKSVIKGGWDGIRSLHVKSTDSISLPIFLTKSLE</sequence>
<dbReference type="Pfam" id="PF00687">
    <property type="entry name" value="Ribosomal_L1"/>
    <property type="match status" value="1"/>
</dbReference>
<dbReference type="RefSeq" id="XP_064771062.1">
    <property type="nucleotide sequence ID" value="XM_064915036.1"/>
</dbReference>
<dbReference type="Gene3D" id="3.30.190.20">
    <property type="match status" value="1"/>
</dbReference>
<dbReference type="InterPro" id="IPR023674">
    <property type="entry name" value="Ribosomal_uL1-like"/>
</dbReference>
<dbReference type="InterPro" id="IPR028364">
    <property type="entry name" value="Ribosomal_uL1/biogenesis"/>
</dbReference>
<dbReference type="CDD" id="cd00403">
    <property type="entry name" value="Ribosomal_L1"/>
    <property type="match status" value="1"/>
</dbReference>
<protein>
    <submittedName>
        <fullName evidence="2">Ribosomal protein L1/ribosomal biogenesis protein</fullName>
    </submittedName>
</protein>
<dbReference type="GeneID" id="90040548"/>
<evidence type="ECO:0000313" key="2">
    <source>
        <dbReference type="EMBL" id="KAK7208029.1"/>
    </source>
</evidence>
<comment type="caution">
    <text evidence="2">The sequence shown here is derived from an EMBL/GenBank/DDBJ whole genome shotgun (WGS) entry which is preliminary data.</text>
</comment>
<dbReference type="InterPro" id="IPR050257">
    <property type="entry name" value="eL8/uL1-like"/>
</dbReference>
<feature type="compositionally biased region" description="Low complexity" evidence="1">
    <location>
        <begin position="14"/>
        <end position="23"/>
    </location>
</feature>
<proteinExistence type="predicted"/>
<gene>
    <name evidence="2" type="ORF">BZA70DRAFT_33173</name>
</gene>
<keyword evidence="3" id="KW-1185">Reference proteome</keyword>
<dbReference type="GO" id="GO:0005840">
    <property type="term" value="C:ribosome"/>
    <property type="evidence" value="ECO:0007669"/>
    <property type="project" value="UniProtKB-KW"/>
</dbReference>
<accession>A0ABR1FDV2</accession>
<dbReference type="Proteomes" id="UP001498771">
    <property type="component" value="Unassembled WGS sequence"/>
</dbReference>
<evidence type="ECO:0000313" key="3">
    <source>
        <dbReference type="Proteomes" id="UP001498771"/>
    </source>
</evidence>
<keyword evidence="2" id="KW-0689">Ribosomal protein</keyword>
<dbReference type="InterPro" id="IPR016095">
    <property type="entry name" value="Ribosomal_uL1_3-a/b-sand"/>
</dbReference>
<name>A0ABR1FDV2_9ASCO</name>
<dbReference type="PANTHER" id="PTHR23105">
    <property type="entry name" value="RIBOSOMAL PROTEIN L7AE FAMILY MEMBER"/>
    <property type="match status" value="1"/>
</dbReference>
<organism evidence="2 3">
    <name type="scientific">Myxozyma melibiosi</name>
    <dbReference type="NCBI Taxonomy" id="54550"/>
    <lineage>
        <taxon>Eukaryota</taxon>
        <taxon>Fungi</taxon>
        <taxon>Dikarya</taxon>
        <taxon>Ascomycota</taxon>
        <taxon>Saccharomycotina</taxon>
        <taxon>Lipomycetes</taxon>
        <taxon>Lipomycetales</taxon>
        <taxon>Lipomycetaceae</taxon>
        <taxon>Myxozyma</taxon>
    </lineage>
</organism>
<reference evidence="2 3" key="1">
    <citation type="submission" date="2024-03" db="EMBL/GenBank/DDBJ databases">
        <title>Genome-scale model development and genomic sequencing of the oleaginous clade Lipomyces.</title>
        <authorList>
            <consortium name="Lawrence Berkeley National Laboratory"/>
            <person name="Czajka J.J."/>
            <person name="Han Y."/>
            <person name="Kim J."/>
            <person name="Mondo S.J."/>
            <person name="Hofstad B.A."/>
            <person name="Robles A."/>
            <person name="Haridas S."/>
            <person name="Riley R."/>
            <person name="LaButti K."/>
            <person name="Pangilinan J."/>
            <person name="Andreopoulos W."/>
            <person name="Lipzen A."/>
            <person name="Yan J."/>
            <person name="Wang M."/>
            <person name="Ng V."/>
            <person name="Grigoriev I.V."/>
            <person name="Spatafora J.W."/>
            <person name="Magnuson J.K."/>
            <person name="Baker S.E."/>
            <person name="Pomraning K.R."/>
        </authorList>
    </citation>
    <scope>NUCLEOTIDE SEQUENCE [LARGE SCALE GENOMIC DNA]</scope>
    <source>
        <strain evidence="2 3">Phaff 52-87</strain>
    </source>
</reference>
<dbReference type="Gene3D" id="3.40.50.790">
    <property type="match status" value="1"/>
</dbReference>